<evidence type="ECO:0000313" key="2">
    <source>
        <dbReference type="Proteomes" id="UP001143391"/>
    </source>
</evidence>
<proteinExistence type="predicted"/>
<organism evidence="1 2">
    <name type="scientific">Marinobacter iranensis</name>
    <dbReference type="NCBI Taxonomy" id="2962607"/>
    <lineage>
        <taxon>Bacteria</taxon>
        <taxon>Pseudomonadati</taxon>
        <taxon>Pseudomonadota</taxon>
        <taxon>Gammaproteobacteria</taxon>
        <taxon>Pseudomonadales</taxon>
        <taxon>Marinobacteraceae</taxon>
        <taxon>Marinobacter</taxon>
    </lineage>
</organism>
<dbReference type="InterPro" id="IPR025566">
    <property type="entry name" value="DUF4331"/>
</dbReference>
<feature type="non-terminal residue" evidence="1">
    <location>
        <position position="93"/>
    </location>
</feature>
<name>A0ABT5YGZ1_9GAMM</name>
<feature type="non-terminal residue" evidence="1">
    <location>
        <position position="1"/>
    </location>
</feature>
<dbReference type="Pfam" id="PF14224">
    <property type="entry name" value="DUF4331"/>
    <property type="match status" value="1"/>
</dbReference>
<dbReference type="Proteomes" id="UP001143391">
    <property type="component" value="Unassembled WGS sequence"/>
</dbReference>
<evidence type="ECO:0000313" key="1">
    <source>
        <dbReference type="EMBL" id="MDF0752816.1"/>
    </source>
</evidence>
<gene>
    <name evidence="1" type="ORF">NLU14_21560</name>
</gene>
<keyword evidence="2" id="KW-1185">Reference proteome</keyword>
<protein>
    <submittedName>
        <fullName evidence="1">DUF4331 domain-containing protein</fullName>
    </submittedName>
</protein>
<dbReference type="EMBL" id="JANCMW010000090">
    <property type="protein sequence ID" value="MDF0752816.1"/>
    <property type="molecule type" value="Genomic_DNA"/>
</dbReference>
<comment type="caution">
    <text evidence="1">The sequence shown here is derived from an EMBL/GenBank/DDBJ whole genome shotgun (WGS) entry which is preliminary data.</text>
</comment>
<accession>A0ABT5YGZ1</accession>
<sequence length="93" mass="9910">NPLVNEVVIPLKLKDAFNASKPTQDGAALKYVTNPELPKLVEAVYGIDAPATPRNDLVSVFLTGVKGLNKAKGKVTPSEQLRLNMSTPVTAEP</sequence>
<reference evidence="1" key="1">
    <citation type="submission" date="2022-07" db="EMBL/GenBank/DDBJ databases">
        <title>Marinobacter iranensis a new bacterium isolate from a hipersaline lake in Iran.</title>
        <authorList>
            <person name="Mohammad A.M.A."/>
            <person name="Cristina S.-P."/>
            <person name="Antonio V."/>
        </authorList>
    </citation>
    <scope>NUCLEOTIDE SEQUENCE</scope>
    <source>
        <strain evidence="1">71-i</strain>
    </source>
</reference>